<evidence type="ECO:0000313" key="3">
    <source>
        <dbReference type="Proteomes" id="UP000298138"/>
    </source>
</evidence>
<feature type="region of interest" description="Disordered" evidence="1">
    <location>
        <begin position="1"/>
        <end position="50"/>
    </location>
</feature>
<dbReference type="InParanoid" id="A0A4S2MLR2"/>
<keyword evidence="3" id="KW-1185">Reference proteome</keyword>
<sequence length="176" mass="19640">MRPRGNSSPDTIIVTAPNARTHTTPAAPNPTLSQGLRVPKQSASDNENRKPHTLALTLPANYYLKTAPHLSKYPIPPTPQAPTLGPGFHPHPSRPASFPSVLHQPVTSSVRPFSHLPEVLRLSRRSVSALPPPLQPWWTKIAPPLRRWRIHLHILLIRTLCTHTRMVGILGMRREQ</sequence>
<evidence type="ECO:0000256" key="1">
    <source>
        <dbReference type="SAM" id="MobiDB-lite"/>
    </source>
</evidence>
<reference evidence="2 3" key="1">
    <citation type="submission" date="2019-04" db="EMBL/GenBank/DDBJ databases">
        <title>Comparative genomics and transcriptomics to analyze fruiting body development in filamentous ascomycetes.</title>
        <authorList>
            <consortium name="DOE Joint Genome Institute"/>
            <person name="Lutkenhaus R."/>
            <person name="Traeger S."/>
            <person name="Breuer J."/>
            <person name="Kuo A."/>
            <person name="Lipzen A."/>
            <person name="Pangilinan J."/>
            <person name="Dilworth D."/>
            <person name="Sandor L."/>
            <person name="Poggeler S."/>
            <person name="Barry K."/>
            <person name="Grigoriev I.V."/>
            <person name="Nowrousian M."/>
        </authorList>
    </citation>
    <scope>NUCLEOTIDE SEQUENCE [LARGE SCALE GENOMIC DNA]</scope>
    <source>
        <strain evidence="2 3">CBS 389.68</strain>
    </source>
</reference>
<dbReference type="EMBL" id="ML220147">
    <property type="protein sequence ID" value="TGZ77952.1"/>
    <property type="molecule type" value="Genomic_DNA"/>
</dbReference>
<gene>
    <name evidence="2" type="ORF">EX30DRAFT_173900</name>
</gene>
<dbReference type="AlphaFoldDB" id="A0A4S2MLR2"/>
<proteinExistence type="predicted"/>
<accession>A0A4S2MLR2</accession>
<dbReference type="Proteomes" id="UP000298138">
    <property type="component" value="Unassembled WGS sequence"/>
</dbReference>
<feature type="compositionally biased region" description="Polar residues" evidence="1">
    <location>
        <begin position="1"/>
        <end position="10"/>
    </location>
</feature>
<evidence type="ECO:0000313" key="2">
    <source>
        <dbReference type="EMBL" id="TGZ77952.1"/>
    </source>
</evidence>
<feature type="compositionally biased region" description="Polar residues" evidence="1">
    <location>
        <begin position="18"/>
        <end position="34"/>
    </location>
</feature>
<protein>
    <submittedName>
        <fullName evidence="2">Uncharacterized protein</fullName>
    </submittedName>
</protein>
<organism evidence="2 3">
    <name type="scientific">Ascodesmis nigricans</name>
    <dbReference type="NCBI Taxonomy" id="341454"/>
    <lineage>
        <taxon>Eukaryota</taxon>
        <taxon>Fungi</taxon>
        <taxon>Dikarya</taxon>
        <taxon>Ascomycota</taxon>
        <taxon>Pezizomycotina</taxon>
        <taxon>Pezizomycetes</taxon>
        <taxon>Pezizales</taxon>
        <taxon>Ascodesmidaceae</taxon>
        <taxon>Ascodesmis</taxon>
    </lineage>
</organism>
<name>A0A4S2MLR2_9PEZI</name>